<dbReference type="InterPro" id="IPR007607">
    <property type="entry name" value="BacA/B"/>
</dbReference>
<proteinExistence type="inferred from homology"/>
<gene>
    <name evidence="3" type="ORF">B9Z44_01790</name>
</gene>
<organism evidence="3 4">
    <name type="scientific">Limnohabitans curvus</name>
    <dbReference type="NCBI Taxonomy" id="323423"/>
    <lineage>
        <taxon>Bacteria</taxon>
        <taxon>Pseudomonadati</taxon>
        <taxon>Pseudomonadota</taxon>
        <taxon>Betaproteobacteria</taxon>
        <taxon>Burkholderiales</taxon>
        <taxon>Comamonadaceae</taxon>
        <taxon>Limnohabitans</taxon>
    </lineage>
</organism>
<feature type="region of interest" description="Disordered" evidence="2">
    <location>
        <begin position="1"/>
        <end position="50"/>
    </location>
</feature>
<protein>
    <recommendedName>
        <fullName evidence="5">Cell shape determination protein CcmA</fullName>
    </recommendedName>
</protein>
<name>A0A315FYH2_9BURK</name>
<feature type="compositionally biased region" description="Polar residues" evidence="2">
    <location>
        <begin position="1"/>
        <end position="18"/>
    </location>
</feature>
<dbReference type="EMBL" id="NESP01000001">
    <property type="protein sequence ID" value="PUE58437.1"/>
    <property type="molecule type" value="Genomic_DNA"/>
</dbReference>
<keyword evidence="4" id="KW-1185">Reference proteome</keyword>
<feature type="compositionally biased region" description="Acidic residues" evidence="2">
    <location>
        <begin position="20"/>
        <end position="33"/>
    </location>
</feature>
<dbReference type="PANTHER" id="PTHR35024:SF4">
    <property type="entry name" value="POLYMER-FORMING CYTOSKELETAL PROTEIN"/>
    <property type="match status" value="1"/>
</dbReference>
<evidence type="ECO:0000313" key="3">
    <source>
        <dbReference type="EMBL" id="PUE58437.1"/>
    </source>
</evidence>
<evidence type="ECO:0000256" key="1">
    <source>
        <dbReference type="ARBA" id="ARBA00044755"/>
    </source>
</evidence>
<comment type="caution">
    <text evidence="3">The sequence shown here is derived from an EMBL/GenBank/DDBJ whole genome shotgun (WGS) entry which is preliminary data.</text>
</comment>
<feature type="compositionally biased region" description="Polar residues" evidence="2">
    <location>
        <begin position="34"/>
        <end position="50"/>
    </location>
</feature>
<dbReference type="Pfam" id="PF04519">
    <property type="entry name" value="Bactofilin"/>
    <property type="match status" value="1"/>
</dbReference>
<sequence length="163" mass="17144">MFNKSKTNNVNLSQTNASAVDDEQIESEVDETVSEQQPAVATPTPTSNQRTSMMDMISTTATKPSILSEGFSFRGEIAAKGAIHVEGALNGQIQVDELTIGARGQVEGVVTCSSLHIKGKFSGTATCNELIVTSSASVDGHVVYQTLSVQKGASIKGELLLVK</sequence>
<accession>A0A315FYH2</accession>
<evidence type="ECO:0000256" key="2">
    <source>
        <dbReference type="SAM" id="MobiDB-lite"/>
    </source>
</evidence>
<dbReference type="RefSeq" id="WP_108359938.1">
    <property type="nucleotide sequence ID" value="NZ_NESP01000001.1"/>
</dbReference>
<evidence type="ECO:0000313" key="4">
    <source>
        <dbReference type="Proteomes" id="UP000251341"/>
    </source>
</evidence>
<reference evidence="3 4" key="1">
    <citation type="submission" date="2017-04" db="EMBL/GenBank/DDBJ databases">
        <title>Unexpected and diverse lifestyles within the genus Limnohabitans.</title>
        <authorList>
            <person name="Kasalicky V."/>
            <person name="Mehrshad M."/>
            <person name="Andrei S.-A."/>
            <person name="Salcher M."/>
            <person name="Kratochvilova H."/>
            <person name="Simek K."/>
            <person name="Ghai R."/>
        </authorList>
    </citation>
    <scope>NUCLEOTIDE SEQUENCE [LARGE SCALE GENOMIC DNA]</scope>
    <source>
        <strain evidence="3 4">MWH-C5</strain>
    </source>
</reference>
<comment type="similarity">
    <text evidence="1">Belongs to the bactofilin family.</text>
</comment>
<dbReference type="Proteomes" id="UP000251341">
    <property type="component" value="Unassembled WGS sequence"/>
</dbReference>
<evidence type="ECO:0008006" key="5">
    <source>
        <dbReference type="Google" id="ProtNLM"/>
    </source>
</evidence>
<dbReference type="AlphaFoldDB" id="A0A315FYH2"/>
<dbReference type="PANTHER" id="PTHR35024">
    <property type="entry name" value="HYPOTHETICAL CYTOSOLIC PROTEIN"/>
    <property type="match status" value="1"/>
</dbReference>